<sequence length="280" mass="32270">MLKKVALLQQYQIPRLCYRQGSLTTFSRQCCLYATVHDRGREHQQTHIPWPGSTVTGTIPTPYQIFGQRKGSPYSKRRFYELVKLYHPDRHGYNASVDGLSYATKLERYRLIIAANDLLSDPAKRSAYDCYGAGWNGQPGVRGTRDPLHAWDRGDGWSGPHGPSRNATWEDWEKWYQRDVQRPQEPVYLSNGAFVCLVLLFGVLGGIAHAARAGNYSMSYLKHQDALHNDISKELNRRRTETVTAYPSREERVRQFLRQRDQYALAEPLEEKPRNLPPPH</sequence>
<gene>
    <name evidence="3" type="ORF">OIDMADRAFT_163063</name>
</gene>
<name>A0A0C3HFB8_OIDMZ</name>
<dbReference type="SMART" id="SM00271">
    <property type="entry name" value="DnaJ"/>
    <property type="match status" value="1"/>
</dbReference>
<dbReference type="PANTHER" id="PTHR24074">
    <property type="entry name" value="CO-CHAPERONE PROTEIN DJLA"/>
    <property type="match status" value="1"/>
</dbReference>
<dbReference type="InterPro" id="IPR001623">
    <property type="entry name" value="DnaJ_domain"/>
</dbReference>
<dbReference type="PRINTS" id="PR00625">
    <property type="entry name" value="JDOMAIN"/>
</dbReference>
<evidence type="ECO:0000313" key="3">
    <source>
        <dbReference type="EMBL" id="KIN01007.1"/>
    </source>
</evidence>
<dbReference type="InParanoid" id="A0A0C3HFB8"/>
<reference evidence="3 4" key="1">
    <citation type="submission" date="2014-04" db="EMBL/GenBank/DDBJ databases">
        <authorList>
            <consortium name="DOE Joint Genome Institute"/>
            <person name="Kuo A."/>
            <person name="Martino E."/>
            <person name="Perotto S."/>
            <person name="Kohler A."/>
            <person name="Nagy L.G."/>
            <person name="Floudas D."/>
            <person name="Copeland A."/>
            <person name="Barry K.W."/>
            <person name="Cichocki N."/>
            <person name="Veneault-Fourrey C."/>
            <person name="LaButti K."/>
            <person name="Lindquist E.A."/>
            <person name="Lipzen A."/>
            <person name="Lundell T."/>
            <person name="Morin E."/>
            <person name="Murat C."/>
            <person name="Sun H."/>
            <person name="Tunlid A."/>
            <person name="Henrissat B."/>
            <person name="Grigoriev I.V."/>
            <person name="Hibbett D.S."/>
            <person name="Martin F."/>
            <person name="Nordberg H.P."/>
            <person name="Cantor M.N."/>
            <person name="Hua S.X."/>
        </authorList>
    </citation>
    <scope>NUCLEOTIDE SEQUENCE [LARGE SCALE GENOMIC DNA]</scope>
    <source>
        <strain evidence="3 4">Zn</strain>
    </source>
</reference>
<keyword evidence="1" id="KW-0472">Membrane</keyword>
<dbReference type="Proteomes" id="UP000054321">
    <property type="component" value="Unassembled WGS sequence"/>
</dbReference>
<proteinExistence type="predicted"/>
<keyword evidence="1" id="KW-1133">Transmembrane helix</keyword>
<dbReference type="STRING" id="913774.A0A0C3HFB8"/>
<dbReference type="EMBL" id="KN832876">
    <property type="protein sequence ID" value="KIN01007.1"/>
    <property type="molecule type" value="Genomic_DNA"/>
</dbReference>
<feature type="transmembrane region" description="Helical" evidence="1">
    <location>
        <begin position="188"/>
        <end position="211"/>
    </location>
</feature>
<dbReference type="InterPro" id="IPR036869">
    <property type="entry name" value="J_dom_sf"/>
</dbReference>
<evidence type="ECO:0000259" key="2">
    <source>
        <dbReference type="PROSITE" id="PS50076"/>
    </source>
</evidence>
<dbReference type="CDD" id="cd06257">
    <property type="entry name" value="DnaJ"/>
    <property type="match status" value="1"/>
</dbReference>
<dbReference type="OrthoDB" id="17458at2759"/>
<evidence type="ECO:0000256" key="1">
    <source>
        <dbReference type="SAM" id="Phobius"/>
    </source>
</evidence>
<keyword evidence="4" id="KW-1185">Reference proteome</keyword>
<feature type="domain" description="J" evidence="2">
    <location>
        <begin position="61"/>
        <end position="132"/>
    </location>
</feature>
<keyword evidence="1" id="KW-0812">Transmembrane</keyword>
<organism evidence="3 4">
    <name type="scientific">Oidiodendron maius (strain Zn)</name>
    <dbReference type="NCBI Taxonomy" id="913774"/>
    <lineage>
        <taxon>Eukaryota</taxon>
        <taxon>Fungi</taxon>
        <taxon>Dikarya</taxon>
        <taxon>Ascomycota</taxon>
        <taxon>Pezizomycotina</taxon>
        <taxon>Leotiomycetes</taxon>
        <taxon>Leotiomycetes incertae sedis</taxon>
        <taxon>Myxotrichaceae</taxon>
        <taxon>Oidiodendron</taxon>
    </lineage>
</organism>
<dbReference type="PROSITE" id="PS50076">
    <property type="entry name" value="DNAJ_2"/>
    <property type="match status" value="1"/>
</dbReference>
<accession>A0A0C3HFB8</accession>
<protein>
    <recommendedName>
        <fullName evidence="2">J domain-containing protein</fullName>
    </recommendedName>
</protein>
<dbReference type="InterPro" id="IPR050817">
    <property type="entry name" value="DjlA_DnaK_co-chaperone"/>
</dbReference>
<dbReference type="AlphaFoldDB" id="A0A0C3HFB8"/>
<evidence type="ECO:0000313" key="4">
    <source>
        <dbReference type="Proteomes" id="UP000054321"/>
    </source>
</evidence>
<dbReference type="FunCoup" id="A0A0C3HFB8">
    <property type="interactions" value="14"/>
</dbReference>
<reference evidence="4" key="2">
    <citation type="submission" date="2015-01" db="EMBL/GenBank/DDBJ databases">
        <title>Evolutionary Origins and Diversification of the Mycorrhizal Mutualists.</title>
        <authorList>
            <consortium name="DOE Joint Genome Institute"/>
            <consortium name="Mycorrhizal Genomics Consortium"/>
            <person name="Kohler A."/>
            <person name="Kuo A."/>
            <person name="Nagy L.G."/>
            <person name="Floudas D."/>
            <person name="Copeland A."/>
            <person name="Barry K.W."/>
            <person name="Cichocki N."/>
            <person name="Veneault-Fourrey C."/>
            <person name="LaButti K."/>
            <person name="Lindquist E.A."/>
            <person name="Lipzen A."/>
            <person name="Lundell T."/>
            <person name="Morin E."/>
            <person name="Murat C."/>
            <person name="Riley R."/>
            <person name="Ohm R."/>
            <person name="Sun H."/>
            <person name="Tunlid A."/>
            <person name="Henrissat B."/>
            <person name="Grigoriev I.V."/>
            <person name="Hibbett D.S."/>
            <person name="Martin F."/>
        </authorList>
    </citation>
    <scope>NUCLEOTIDE SEQUENCE [LARGE SCALE GENOMIC DNA]</scope>
    <source>
        <strain evidence="4">Zn</strain>
    </source>
</reference>
<dbReference type="SUPFAM" id="SSF46565">
    <property type="entry name" value="Chaperone J-domain"/>
    <property type="match status" value="1"/>
</dbReference>
<dbReference type="HOGENOM" id="CLU_063296_0_0_1"/>
<dbReference type="Gene3D" id="1.10.287.110">
    <property type="entry name" value="DnaJ domain"/>
    <property type="match status" value="1"/>
</dbReference>